<evidence type="ECO:0000259" key="2">
    <source>
        <dbReference type="Pfam" id="PF08223"/>
    </source>
</evidence>
<dbReference type="Proteomes" id="UP000215896">
    <property type="component" value="Unassembled WGS sequence"/>
</dbReference>
<dbReference type="Gene3D" id="1.10.10.10">
    <property type="entry name" value="Winged helix-like DNA-binding domain superfamily/Winged helix DNA-binding domain"/>
    <property type="match status" value="1"/>
</dbReference>
<evidence type="ECO:0000313" key="5">
    <source>
        <dbReference type="Proteomes" id="UP000215896"/>
    </source>
</evidence>
<dbReference type="RefSeq" id="WP_094355148.1">
    <property type="nucleotide sequence ID" value="NZ_NMVK01000001.1"/>
</dbReference>
<proteinExistence type="predicted"/>
<gene>
    <name evidence="4" type="ORF">CGZ94_13625</name>
</gene>
<dbReference type="Gene3D" id="1.20.58.1460">
    <property type="match status" value="1"/>
</dbReference>
<feature type="domain" description="Transcriptional repressor PaaX-like C-terminal" evidence="2">
    <location>
        <begin position="186"/>
        <end position="278"/>
    </location>
</feature>
<feature type="domain" description="Transcriptional repressor PaaX-like central Cas2-like" evidence="3">
    <location>
        <begin position="101"/>
        <end position="178"/>
    </location>
</feature>
<dbReference type="PANTHER" id="PTHR30319">
    <property type="entry name" value="PHENYLACETIC ACID REGULATOR-RELATED TRANSCRIPTIONAL REPRESSOR"/>
    <property type="match status" value="1"/>
</dbReference>
<evidence type="ECO:0000313" key="4">
    <source>
        <dbReference type="EMBL" id="OYO12919.1"/>
    </source>
</evidence>
<protein>
    <submittedName>
        <fullName evidence="4">Transcriptional regulator</fullName>
    </submittedName>
</protein>
<dbReference type="InterPro" id="IPR011965">
    <property type="entry name" value="PaaX_trns_reg"/>
</dbReference>
<accession>A0A4R6LSH8</accession>
<accession>A0A255GAH8</accession>
<comment type="caution">
    <text evidence="4">The sequence shown here is derived from an EMBL/GenBank/DDBJ whole genome shotgun (WGS) entry which is preliminary data.</text>
</comment>
<reference evidence="4 5" key="1">
    <citation type="submission" date="2017-07" db="EMBL/GenBank/DDBJ databases">
        <title>Draft whole genome sequences of clinical Proprionibacteriaceae strains.</title>
        <authorList>
            <person name="Bernier A.-M."/>
            <person name="Bernard K."/>
            <person name="Domingo M.-C."/>
        </authorList>
    </citation>
    <scope>NUCLEOTIDE SEQUENCE [LARGE SCALE GENOMIC DNA]</scope>
    <source>
        <strain evidence="4 5">NML 030167</strain>
    </source>
</reference>
<dbReference type="AlphaFoldDB" id="A0A255GAH8"/>
<dbReference type="OrthoDB" id="2270427at2"/>
<dbReference type="InterPro" id="IPR013225">
    <property type="entry name" value="PaaX_C"/>
</dbReference>
<dbReference type="GO" id="GO:0006351">
    <property type="term" value="P:DNA-templated transcription"/>
    <property type="evidence" value="ECO:0007669"/>
    <property type="project" value="InterPro"/>
</dbReference>
<evidence type="ECO:0000259" key="1">
    <source>
        <dbReference type="Pfam" id="PF07848"/>
    </source>
</evidence>
<dbReference type="PIRSF" id="PIRSF020623">
    <property type="entry name" value="PaaX"/>
    <property type="match status" value="1"/>
</dbReference>
<organism evidence="4 5">
    <name type="scientific">Enemella evansiae</name>
    <dbReference type="NCBI Taxonomy" id="2016499"/>
    <lineage>
        <taxon>Bacteria</taxon>
        <taxon>Bacillati</taxon>
        <taxon>Actinomycetota</taxon>
        <taxon>Actinomycetes</taxon>
        <taxon>Propionibacteriales</taxon>
        <taxon>Propionibacteriaceae</taxon>
        <taxon>Enemella</taxon>
    </lineage>
</organism>
<dbReference type="InterPro" id="IPR036388">
    <property type="entry name" value="WH-like_DNA-bd_sf"/>
</dbReference>
<dbReference type="InterPro" id="IPR048846">
    <property type="entry name" value="PaaX-like_central"/>
</dbReference>
<keyword evidence="5" id="KW-1185">Reference proteome</keyword>
<sequence>MSVQQDGDRLEGLPRHQQLIVSIFGLYGRSNGGSIAVSGLIQLLGDLGAESAAVRSSVSRLKKRGVLTSTRPGGQAGYALVPALQEVFAEGDRRIFDPRRARVDEPWMLAAFTVPEAQRHLRHRIRTMFTKRGFGSVTPGLWIAPGWLFESTLAELEREQLASYVDFFSGAALGPVDLADKVAKWWDLPALSLLYEEFLQRWEPVRRRWRGRSGAGGELAREAFRDYLPLITQWRRLPYLDPGLPLAYLPEPWPGQAAADLFAELNDTLAPLAERHARGVLVPDAA</sequence>
<dbReference type="EMBL" id="NMVO01000014">
    <property type="protein sequence ID" value="OYO12919.1"/>
    <property type="molecule type" value="Genomic_DNA"/>
</dbReference>
<dbReference type="InterPro" id="IPR012906">
    <property type="entry name" value="PaaX-like_N"/>
</dbReference>
<dbReference type="PANTHER" id="PTHR30319:SF1">
    <property type="entry name" value="TRANSCRIPTIONAL REPRESSOR PAAX"/>
    <property type="match status" value="1"/>
</dbReference>
<evidence type="ECO:0000259" key="3">
    <source>
        <dbReference type="Pfam" id="PF20803"/>
    </source>
</evidence>
<dbReference type="Pfam" id="PF20803">
    <property type="entry name" value="PaaX_M"/>
    <property type="match status" value="1"/>
</dbReference>
<dbReference type="Gene3D" id="3.30.70.2650">
    <property type="match status" value="1"/>
</dbReference>
<name>A0A255GAH8_9ACTN</name>
<dbReference type="Pfam" id="PF08223">
    <property type="entry name" value="PaaX_C"/>
    <property type="match status" value="1"/>
</dbReference>
<dbReference type="Pfam" id="PF07848">
    <property type="entry name" value="PaaX"/>
    <property type="match status" value="1"/>
</dbReference>
<feature type="domain" description="Transcriptional repressor PaaX-like N-terminal" evidence="1">
    <location>
        <begin position="17"/>
        <end position="80"/>
    </location>
</feature>